<accession>A0A853BNI7</accession>
<dbReference type="AlphaFoldDB" id="A0A853BNI7"/>
<keyword evidence="2" id="KW-1185">Reference proteome</keyword>
<evidence type="ECO:0000313" key="2">
    <source>
        <dbReference type="Proteomes" id="UP000575985"/>
    </source>
</evidence>
<organism evidence="1 2">
    <name type="scientific">Streptomonospora nanhaiensis</name>
    <dbReference type="NCBI Taxonomy" id="1323731"/>
    <lineage>
        <taxon>Bacteria</taxon>
        <taxon>Bacillati</taxon>
        <taxon>Actinomycetota</taxon>
        <taxon>Actinomycetes</taxon>
        <taxon>Streptosporangiales</taxon>
        <taxon>Nocardiopsidaceae</taxon>
        <taxon>Streptomonospora</taxon>
    </lineage>
</organism>
<comment type="caution">
    <text evidence="1">The sequence shown here is derived from an EMBL/GenBank/DDBJ whole genome shotgun (WGS) entry which is preliminary data.</text>
</comment>
<sequence length="67" mass="7128">MTPTAPARQPWPMKALGAMTAAEILAALERLACVRPEDAALERALHRQLVRAVERERAGARGAAAPA</sequence>
<dbReference type="EMBL" id="JACCFO010000001">
    <property type="protein sequence ID" value="NYI97189.1"/>
    <property type="molecule type" value="Genomic_DNA"/>
</dbReference>
<protein>
    <submittedName>
        <fullName evidence="1">Uncharacterized protein</fullName>
    </submittedName>
</protein>
<name>A0A853BNI7_9ACTN</name>
<gene>
    <name evidence="1" type="ORF">HNR12_003466</name>
</gene>
<proteinExistence type="predicted"/>
<dbReference type="Proteomes" id="UP000575985">
    <property type="component" value="Unassembled WGS sequence"/>
</dbReference>
<reference evidence="1 2" key="1">
    <citation type="submission" date="2020-07" db="EMBL/GenBank/DDBJ databases">
        <title>Sequencing the genomes of 1000 actinobacteria strains.</title>
        <authorList>
            <person name="Klenk H.-P."/>
        </authorList>
    </citation>
    <scope>NUCLEOTIDE SEQUENCE [LARGE SCALE GENOMIC DNA]</scope>
    <source>
        <strain evidence="1 2">DSM 45927</strain>
    </source>
</reference>
<evidence type="ECO:0000313" key="1">
    <source>
        <dbReference type="EMBL" id="NYI97189.1"/>
    </source>
</evidence>
<dbReference type="RefSeq" id="WP_179765513.1">
    <property type="nucleotide sequence ID" value="NZ_JACCFO010000001.1"/>
</dbReference>